<dbReference type="Gene3D" id="3.40.50.300">
    <property type="entry name" value="P-loop containing nucleotide triphosphate hydrolases"/>
    <property type="match status" value="2"/>
</dbReference>
<sequence length="675" mass="78664">MNIFEAWAKKNKKYSFNELIRIESIWINNFKFVEYSENELGVEINFKEANLVLLNGPNGYGKTTTFEALELLLTGDIKSFNSTLLNRGNISKSILANNPSKDIKITAKLVNEKGNIITIERCIDCKYGCTSTKKVNEEECTEEYLWQLLKFNKSIFDIGMYISQKESLEFLEKKYGDRKSLILGILDSSNIQEKSEFLKDFEKKVKSSIENNLRAIYYADEIEKIKPKVDILNNIKNVDNMLKERKYSDAIAVGKLVGISIESITEIEISLRRYNKLLTDLKSNERYRATFITNRKNLIGFFNKNIKNNNFDKNVCPLCGNTSMELERLFNMTERVLKENNTLLEKDVDLIKDKIEKYFDEAECINEKAKFLNNTEYKLYLELEKLININISNLTEEKEVMTELKFNNEKDFASENFDNEYSLFKLNIEKEINRLGERLSEKEVKDYENLIDKYYKNGINHKEVDINNKIAFIADKYSTGYSKQISIEKKKLQDRNIEYEKVKNQNKLAEDTVKEYRKKYDAAFKAYQTNLVENIKIPLYITSGKIIQNYPMGLGINVDIKDKQVIFQTDNKEDDIFNYLSMGQLNGVALSIMLSIRSTIDFNDGLDLILIDDPLQSIDDISAFSFADVLVDSFTDSQVIMSTHESDKSDLLEYKYRQYNKSVKVLNMYERYINS</sequence>
<accession>A0ABD4RFS9</accession>
<evidence type="ECO:0000256" key="3">
    <source>
        <dbReference type="ARBA" id="ARBA00013368"/>
    </source>
</evidence>
<keyword evidence="4" id="KW-0175">Coiled coil</keyword>
<dbReference type="AlphaFoldDB" id="A0ABD4RFS9"/>
<dbReference type="EMBL" id="JAIFTX010000004">
    <property type="protein sequence ID" value="MBX7290005.1"/>
    <property type="molecule type" value="Genomic_DNA"/>
</dbReference>
<organism evidence="6 7">
    <name type="scientific">Clostridium chauvoei</name>
    <dbReference type="NCBI Taxonomy" id="46867"/>
    <lineage>
        <taxon>Bacteria</taxon>
        <taxon>Bacillati</taxon>
        <taxon>Bacillota</taxon>
        <taxon>Clostridia</taxon>
        <taxon>Eubacteriales</taxon>
        <taxon>Clostridiaceae</taxon>
        <taxon>Clostridium</taxon>
    </lineage>
</organism>
<evidence type="ECO:0000256" key="1">
    <source>
        <dbReference type="ARBA" id="ARBA00006930"/>
    </source>
</evidence>
<evidence type="ECO:0000313" key="7">
    <source>
        <dbReference type="Proteomes" id="UP000775179"/>
    </source>
</evidence>
<evidence type="ECO:0000256" key="2">
    <source>
        <dbReference type="ARBA" id="ARBA00011322"/>
    </source>
</evidence>
<dbReference type="PANTHER" id="PTHR32114:SF2">
    <property type="entry name" value="ABC TRANSPORTER ABCH.3"/>
    <property type="match status" value="1"/>
</dbReference>
<evidence type="ECO:0000313" key="6">
    <source>
        <dbReference type="EMBL" id="MBX7290005.1"/>
    </source>
</evidence>
<reference evidence="6 7" key="1">
    <citation type="submission" date="2021-08" db="EMBL/GenBank/DDBJ databases">
        <title>Genome sequence analysis of Clostridium chauvoei strains of European origin and evaluation of typing options for outbreak investigations.</title>
        <authorList>
            <person name="Abdel-Glil M."/>
            <person name="Thomas P."/>
            <person name="Seyboldt C."/>
        </authorList>
    </citation>
    <scope>NUCLEOTIDE SEQUENCE [LARGE SCALE GENOMIC DNA]</scope>
    <source>
        <strain evidence="6 7">S0260-09</strain>
    </source>
</reference>
<evidence type="ECO:0000259" key="5">
    <source>
        <dbReference type="Pfam" id="PF13476"/>
    </source>
</evidence>
<dbReference type="Pfam" id="PF13476">
    <property type="entry name" value="AAA_23"/>
    <property type="match status" value="1"/>
</dbReference>
<comment type="caution">
    <text evidence="6">The sequence shown here is derived from an EMBL/GenBank/DDBJ whole genome shotgun (WGS) entry which is preliminary data.</text>
</comment>
<dbReference type="InterPro" id="IPR038729">
    <property type="entry name" value="Rad50/SbcC_AAA"/>
</dbReference>
<dbReference type="PANTHER" id="PTHR32114">
    <property type="entry name" value="ABC TRANSPORTER ABCH.3"/>
    <property type="match status" value="1"/>
</dbReference>
<dbReference type="SUPFAM" id="SSF52540">
    <property type="entry name" value="P-loop containing nucleoside triphosphate hydrolases"/>
    <property type="match status" value="1"/>
</dbReference>
<name>A0ABD4RFS9_9CLOT</name>
<comment type="similarity">
    <text evidence="1">Belongs to the SMC family. SbcC subfamily.</text>
</comment>
<comment type="subunit">
    <text evidence="2">Heterodimer of SbcC and SbcD.</text>
</comment>
<dbReference type="Proteomes" id="UP000775179">
    <property type="component" value="Unassembled WGS sequence"/>
</dbReference>
<feature type="domain" description="Rad50/SbcC-type AAA" evidence="5">
    <location>
        <begin position="27"/>
        <end position="235"/>
    </location>
</feature>
<gene>
    <name evidence="6" type="ORF">K4H94_02935</name>
</gene>
<evidence type="ECO:0000256" key="4">
    <source>
        <dbReference type="SAM" id="Coils"/>
    </source>
</evidence>
<protein>
    <recommendedName>
        <fullName evidence="3">Nuclease SbcCD subunit C</fullName>
    </recommendedName>
</protein>
<proteinExistence type="inferred from homology"/>
<dbReference type="InterPro" id="IPR027417">
    <property type="entry name" value="P-loop_NTPase"/>
</dbReference>
<feature type="coiled-coil region" evidence="4">
    <location>
        <begin position="492"/>
        <end position="519"/>
    </location>
</feature>